<evidence type="ECO:0000256" key="5">
    <source>
        <dbReference type="SAM" id="MobiDB-lite"/>
    </source>
</evidence>
<feature type="compositionally biased region" description="Gly residues" evidence="5">
    <location>
        <begin position="544"/>
        <end position="555"/>
    </location>
</feature>
<sequence length="1342" mass="141242">MTTRHRGRYRGRRRWGRDGAALVPTDLVRRVVAALRRPSAGMLVLGILSSLLLAALPINAQAASAPAPDETGAAPSAYDDESASSLPETPEGDGAVTAEPEEETGAPAQDLSGSVEEPATASDEWSEPQSTGVSAESDEPEPVRQAVRGEDDAVDLQPAEETTDGETIVSPTSVNPVGTAVRQDNTFYAYVGAGENIDIDFAKVGNATNAGDVEITVRGPGGVVQTCTALEADPAGSGCSWTDLTSSTEGVWQVDFEPVAATGDRYEWDIQVQSGAATIDGRVYSERYAMTQVSTATPSDFTFWYQSEHGFLYEATYTDFNGIDSVFSSDATGVAQLDSCVSAYESMDSVGNDADTGRLWVPPLGECGDPYKIFFENPDPALPATAQLWDGSTVWLQPAVELPDLSNLSFTPDSATVQSGEFTFDVVNFTGQLNVQVDVNNDGDYTDPEDVTVPVAVTQDGTVTVPFDGLDGLGNPIPATQELGARVAIDQVGEIHFVNNDVETRGGLEVQALNGPDAGSSTLYWNDTELLDSGRDCTTPQTDGTGGVDSTGGVHGWDCSDVPQLGNDNTGESGSWGDVRQIDDWTYHTIDEFEEIRIASRELDVDKTSDATADSRPGDTVRYTVTLTNVGTGDYTAEAPAVLLDDLTGVLDDATLDESSLSADRQGSLAFADPMVSWTGELVAGDSVTVTYEVTLTGDGDGLVRNVVFVPPCDPADPGCDVPPTPECDPPNEDGLDPETGLPCDEIEFELPWLIIDKVADTAELPEVGGTVTYTVVATNVGPGDYTATAPAPVVDDVSDVLDDATLDESTLTADRPGALDFTEPEITWGGELASGESVTITYTVTYTGEGDQVLINTACIPEEEAAPDTDPCATVELPWPDIEDSKSVEASDDPVGAGTVLTYTLTFTNTGSAAGQVDKVDNLTHVLDDADVTSPPVASDPALSVSAIENGQFTITGTLQPDQTVTVTYQVTLRPDGERGDNVAANFLIPPGEEVCDPADPDCEVPPCEPAEGEEPDCTVTPIGEIEDTKSADPESTTPVNAGQELTYTLTFTNIGEAAGLVDRVDDLTHVFDDADFVSAPTASDPALTATGPDEEDRIHITGELAAGQTVTVSYTVRVRDAAERGDDILANFLLDPQEEPPTEPVCEPAEDEDPDCTTHPVGNLVVEKSADPESGTELQPGDKVTYTLTFANPGEGPAEVDYTDHAAGVADDTALLEGPTASDAALAVSDIEDGAYTITGTLAAGQTVTVTYTVRVEPYDEQGDGLLENFLTPTGEEPPSECVETNLLCTEHPVQEPSGDDPDLPDTGANLTTWLLLSGFAMVIGGLAVAATLRRRERLQ</sequence>
<keyword evidence="6" id="KW-0812">Transmembrane</keyword>
<evidence type="ECO:0000259" key="8">
    <source>
        <dbReference type="Pfam" id="PF25549"/>
    </source>
</evidence>
<keyword evidence="10" id="KW-1185">Reference proteome</keyword>
<dbReference type="InParanoid" id="A0A4R5DCG3"/>
<gene>
    <name evidence="9" type="ORF">E1269_09145</name>
</gene>
<dbReference type="Pfam" id="PF00746">
    <property type="entry name" value="Gram_pos_anchor"/>
    <property type="match status" value="1"/>
</dbReference>
<dbReference type="InterPro" id="IPR057687">
    <property type="entry name" value="DUF7927"/>
</dbReference>
<feature type="region of interest" description="Disordered" evidence="5">
    <location>
        <begin position="1138"/>
        <end position="1158"/>
    </location>
</feature>
<feature type="region of interest" description="Disordered" evidence="5">
    <location>
        <begin position="65"/>
        <end position="175"/>
    </location>
</feature>
<dbReference type="Proteomes" id="UP000294739">
    <property type="component" value="Unassembled WGS sequence"/>
</dbReference>
<feature type="region of interest" description="Disordered" evidence="5">
    <location>
        <begin position="539"/>
        <end position="576"/>
    </location>
</feature>
<evidence type="ECO:0000256" key="2">
    <source>
        <dbReference type="ARBA" id="ARBA00022525"/>
    </source>
</evidence>
<protein>
    <submittedName>
        <fullName evidence="9">DUF11 domain-containing protein</fullName>
    </submittedName>
</protein>
<keyword evidence="6" id="KW-0472">Membrane</keyword>
<evidence type="ECO:0000256" key="1">
    <source>
        <dbReference type="ARBA" id="ARBA00022512"/>
    </source>
</evidence>
<dbReference type="InterPro" id="IPR019931">
    <property type="entry name" value="LPXTG_anchor"/>
</dbReference>
<dbReference type="Gene3D" id="2.60.40.10">
    <property type="entry name" value="Immunoglobulins"/>
    <property type="match status" value="1"/>
</dbReference>
<feature type="domain" description="DUF7927" evidence="8">
    <location>
        <begin position="602"/>
        <end position="732"/>
    </location>
</feature>
<dbReference type="NCBIfam" id="TIGR01167">
    <property type="entry name" value="LPXTG_anchor"/>
    <property type="match status" value="1"/>
</dbReference>
<dbReference type="GO" id="GO:0005975">
    <property type="term" value="P:carbohydrate metabolic process"/>
    <property type="evidence" value="ECO:0007669"/>
    <property type="project" value="UniProtKB-ARBA"/>
</dbReference>
<dbReference type="RefSeq" id="WP_131893618.1">
    <property type="nucleotide sequence ID" value="NZ_SMKZ01000010.1"/>
</dbReference>
<evidence type="ECO:0000313" key="10">
    <source>
        <dbReference type="Proteomes" id="UP000294739"/>
    </source>
</evidence>
<feature type="domain" description="DUF7927" evidence="8">
    <location>
        <begin position="768"/>
        <end position="872"/>
    </location>
</feature>
<keyword evidence="1" id="KW-0134">Cell wall</keyword>
<dbReference type="OrthoDB" id="134475at2"/>
<proteinExistence type="predicted"/>
<feature type="domain" description="DUF7927" evidence="8">
    <location>
        <begin position="1166"/>
        <end position="1296"/>
    </location>
</feature>
<dbReference type="Pfam" id="PF25549">
    <property type="entry name" value="DUF7927"/>
    <property type="match status" value="5"/>
</dbReference>
<feature type="transmembrane region" description="Helical" evidence="6">
    <location>
        <begin position="1316"/>
        <end position="1335"/>
    </location>
</feature>
<evidence type="ECO:0000259" key="7">
    <source>
        <dbReference type="Pfam" id="PF00746"/>
    </source>
</evidence>
<accession>A0A4R5DCG3</accession>
<dbReference type="InterPro" id="IPR013783">
    <property type="entry name" value="Ig-like_fold"/>
</dbReference>
<keyword evidence="2" id="KW-0964">Secreted</keyword>
<feature type="domain" description="DUF7927" evidence="8">
    <location>
        <begin position="1027"/>
        <end position="1163"/>
    </location>
</feature>
<evidence type="ECO:0000313" key="9">
    <source>
        <dbReference type="EMBL" id="TDE11426.1"/>
    </source>
</evidence>
<dbReference type="EMBL" id="SMKZ01000010">
    <property type="protein sequence ID" value="TDE11426.1"/>
    <property type="molecule type" value="Genomic_DNA"/>
</dbReference>
<keyword evidence="6" id="KW-1133">Transmembrane helix</keyword>
<organism evidence="9 10">
    <name type="scientific">Jiangella asiatica</name>
    <dbReference type="NCBI Taxonomy" id="2530372"/>
    <lineage>
        <taxon>Bacteria</taxon>
        <taxon>Bacillati</taxon>
        <taxon>Actinomycetota</taxon>
        <taxon>Actinomycetes</taxon>
        <taxon>Jiangellales</taxon>
        <taxon>Jiangellaceae</taxon>
        <taxon>Jiangella</taxon>
    </lineage>
</organism>
<evidence type="ECO:0000256" key="3">
    <source>
        <dbReference type="ARBA" id="ARBA00022729"/>
    </source>
</evidence>
<evidence type="ECO:0000256" key="4">
    <source>
        <dbReference type="ARBA" id="ARBA00023088"/>
    </source>
</evidence>
<keyword evidence="3" id="KW-0732">Signal</keyword>
<feature type="domain" description="DUF7927" evidence="8">
    <location>
        <begin position="883"/>
        <end position="1024"/>
    </location>
</feature>
<comment type="caution">
    <text evidence="9">The sequence shown here is derived from an EMBL/GenBank/DDBJ whole genome shotgun (WGS) entry which is preliminary data.</text>
</comment>
<feature type="domain" description="Gram-positive cocci surface proteins LPxTG" evidence="7">
    <location>
        <begin position="1302"/>
        <end position="1338"/>
    </location>
</feature>
<keyword evidence="4" id="KW-0572">Peptidoglycan-anchor</keyword>
<evidence type="ECO:0000256" key="6">
    <source>
        <dbReference type="SAM" id="Phobius"/>
    </source>
</evidence>
<name>A0A4R5DCG3_9ACTN</name>
<reference evidence="9 10" key="1">
    <citation type="submission" date="2019-03" db="EMBL/GenBank/DDBJ databases">
        <title>Draft genome sequences of novel Actinobacteria.</title>
        <authorList>
            <person name="Sahin N."/>
            <person name="Ay H."/>
            <person name="Saygin H."/>
        </authorList>
    </citation>
    <scope>NUCLEOTIDE SEQUENCE [LARGE SCALE GENOMIC DNA]</scope>
    <source>
        <strain evidence="9 10">5K138</strain>
    </source>
</reference>